<accession>A0A6G0WBB4</accession>
<keyword evidence="2" id="KW-1185">Reference proteome</keyword>
<reference evidence="1 2" key="1">
    <citation type="submission" date="2019-08" db="EMBL/GenBank/DDBJ databases">
        <title>Whole genome of Aphis craccivora.</title>
        <authorList>
            <person name="Voronova N.V."/>
            <person name="Shulinski R.S."/>
            <person name="Bandarenka Y.V."/>
            <person name="Zhorov D.G."/>
            <person name="Warner D."/>
        </authorList>
    </citation>
    <scope>NUCLEOTIDE SEQUENCE [LARGE SCALE GENOMIC DNA]</scope>
    <source>
        <strain evidence="1">180601</strain>
        <tissue evidence="1">Whole Body</tissue>
    </source>
</reference>
<evidence type="ECO:0000313" key="2">
    <source>
        <dbReference type="Proteomes" id="UP000478052"/>
    </source>
</evidence>
<dbReference type="AlphaFoldDB" id="A0A6G0WBB4"/>
<sequence length="26" mass="3343">MYIQSNFQNILTFFELFIDHSHFRFF</sequence>
<proteinExistence type="predicted"/>
<comment type="caution">
    <text evidence="1">The sequence shown here is derived from an EMBL/GenBank/DDBJ whole genome shotgun (WGS) entry which is preliminary data.</text>
</comment>
<evidence type="ECO:0000313" key="1">
    <source>
        <dbReference type="EMBL" id="KAF0723884.1"/>
    </source>
</evidence>
<organism evidence="1 2">
    <name type="scientific">Aphis craccivora</name>
    <name type="common">Cowpea aphid</name>
    <dbReference type="NCBI Taxonomy" id="307492"/>
    <lineage>
        <taxon>Eukaryota</taxon>
        <taxon>Metazoa</taxon>
        <taxon>Ecdysozoa</taxon>
        <taxon>Arthropoda</taxon>
        <taxon>Hexapoda</taxon>
        <taxon>Insecta</taxon>
        <taxon>Pterygota</taxon>
        <taxon>Neoptera</taxon>
        <taxon>Paraneoptera</taxon>
        <taxon>Hemiptera</taxon>
        <taxon>Sternorrhyncha</taxon>
        <taxon>Aphidomorpha</taxon>
        <taxon>Aphidoidea</taxon>
        <taxon>Aphididae</taxon>
        <taxon>Aphidini</taxon>
        <taxon>Aphis</taxon>
        <taxon>Aphis</taxon>
    </lineage>
</organism>
<dbReference type="EMBL" id="VUJU01008939">
    <property type="protein sequence ID" value="KAF0723884.1"/>
    <property type="molecule type" value="Genomic_DNA"/>
</dbReference>
<protein>
    <submittedName>
        <fullName evidence="1">Uncharacterized protein</fullName>
    </submittedName>
</protein>
<name>A0A6G0WBB4_APHCR</name>
<gene>
    <name evidence="1" type="ORF">FWK35_00033082</name>
</gene>
<dbReference type="Proteomes" id="UP000478052">
    <property type="component" value="Unassembled WGS sequence"/>
</dbReference>